<sequence length="154" mass="18104">MILVTNVTEKAFKKKSNCSNIRIHYSNFTPMKKHPLFFSVFFSFILLYSTLRVSFTYIYYTVDPIGFIEELCENKDTPEMQCNGKCQLKKVSESSQSSEKVPVNLIDFKELILYKETLQSYTKLSFFEKNLTLFSYLNNYTYLNTESSFHPPKV</sequence>
<keyword evidence="3" id="KW-1185">Reference proteome</keyword>
<keyword evidence="1" id="KW-0472">Membrane</keyword>
<reference evidence="2 3" key="1">
    <citation type="submission" date="2016-12" db="EMBL/GenBank/DDBJ databases">
        <title>Trade-off between light-utilization and light-protection in marine flavobacteria.</title>
        <authorList>
            <person name="Kumagai Y."/>
            <person name="Yoshizawa S."/>
            <person name="Kogure K."/>
            <person name="Iwasaki W."/>
        </authorList>
    </citation>
    <scope>NUCLEOTIDE SEQUENCE [LARGE SCALE GENOMIC DNA]</scope>
    <source>
        <strain evidence="2 3">KCTC 22729</strain>
    </source>
</reference>
<feature type="transmembrane region" description="Helical" evidence="1">
    <location>
        <begin position="36"/>
        <end position="60"/>
    </location>
</feature>
<gene>
    <name evidence="2" type="ORF">BTO13_08335</name>
</gene>
<evidence type="ECO:0000313" key="3">
    <source>
        <dbReference type="Proteomes" id="UP000237608"/>
    </source>
</evidence>
<organism evidence="2 3">
    <name type="scientific">Polaribacter gangjinensis</name>
    <dbReference type="NCBI Taxonomy" id="574710"/>
    <lineage>
        <taxon>Bacteria</taxon>
        <taxon>Pseudomonadati</taxon>
        <taxon>Bacteroidota</taxon>
        <taxon>Flavobacteriia</taxon>
        <taxon>Flavobacteriales</taxon>
        <taxon>Flavobacteriaceae</taxon>
    </lineage>
</organism>
<accession>A0A2S7WCB8</accession>
<name>A0A2S7WCB8_9FLAO</name>
<dbReference type="Proteomes" id="UP000237608">
    <property type="component" value="Unassembled WGS sequence"/>
</dbReference>
<evidence type="ECO:0000313" key="2">
    <source>
        <dbReference type="EMBL" id="PQJ75253.1"/>
    </source>
</evidence>
<protein>
    <submittedName>
        <fullName evidence="2">Uncharacterized protein</fullName>
    </submittedName>
</protein>
<evidence type="ECO:0000256" key="1">
    <source>
        <dbReference type="SAM" id="Phobius"/>
    </source>
</evidence>
<keyword evidence="1" id="KW-0812">Transmembrane</keyword>
<dbReference type="AlphaFoldDB" id="A0A2S7WCB8"/>
<keyword evidence="1" id="KW-1133">Transmembrane helix</keyword>
<dbReference type="EMBL" id="MSCL01000001">
    <property type="protein sequence ID" value="PQJ75253.1"/>
    <property type="molecule type" value="Genomic_DNA"/>
</dbReference>
<comment type="caution">
    <text evidence="2">The sequence shown here is derived from an EMBL/GenBank/DDBJ whole genome shotgun (WGS) entry which is preliminary data.</text>
</comment>
<proteinExistence type="predicted"/>